<evidence type="ECO:0000313" key="2">
    <source>
        <dbReference type="EMBL" id="PQA88288.1"/>
    </source>
</evidence>
<gene>
    <name evidence="2" type="ORF">CW354_08290</name>
</gene>
<name>A0A2S7K758_9PROT</name>
<dbReference type="EMBL" id="PJCH01000005">
    <property type="protein sequence ID" value="PQA88288.1"/>
    <property type="molecule type" value="Genomic_DNA"/>
</dbReference>
<keyword evidence="1" id="KW-0472">Membrane</keyword>
<comment type="caution">
    <text evidence="2">The sequence shown here is derived from an EMBL/GenBank/DDBJ whole genome shotgun (WGS) entry which is preliminary data.</text>
</comment>
<accession>A0A2S7K758</accession>
<evidence type="ECO:0000256" key="1">
    <source>
        <dbReference type="SAM" id="Phobius"/>
    </source>
</evidence>
<sequence length="295" mass="32501">MHETDDFQFAPRRVTKALLGGKQSAKPQNSLTGPNKVLPGAKVGYMMPRKSKSIGLALATLILAGCVHGGATAPFCRGNALAWVREAEESIDFQERYNAFDRQMTSLIAELENRKRVGPDEVEAYDAALYRQAQETIELLSGLLPLIGTENGDPDLSELADRIYVRELDIPEASDAETMMRVAFAAESLDAFPDAGKRVISFLTDLDFARNLLAAAASGHATPAEQDALRELPRMLLETYQQDFRPTLEITIYGAHLTDLSTRLAAQLRLICTERETTLVIVAQSAADQEKIRYD</sequence>
<keyword evidence="1" id="KW-1133">Transmembrane helix</keyword>
<keyword evidence="1" id="KW-0812">Transmembrane</keyword>
<protein>
    <submittedName>
        <fullName evidence="2">Uncharacterized protein</fullName>
    </submittedName>
</protein>
<evidence type="ECO:0000313" key="3">
    <source>
        <dbReference type="Proteomes" id="UP000239504"/>
    </source>
</evidence>
<feature type="transmembrane region" description="Helical" evidence="1">
    <location>
        <begin position="54"/>
        <end position="71"/>
    </location>
</feature>
<dbReference type="Proteomes" id="UP000239504">
    <property type="component" value="Unassembled WGS sequence"/>
</dbReference>
<keyword evidence="3" id="KW-1185">Reference proteome</keyword>
<dbReference type="AlphaFoldDB" id="A0A2S7K758"/>
<organism evidence="2 3">
    <name type="scientific">Hyphococcus luteus</name>
    <dbReference type="NCBI Taxonomy" id="2058213"/>
    <lineage>
        <taxon>Bacteria</taxon>
        <taxon>Pseudomonadati</taxon>
        <taxon>Pseudomonadota</taxon>
        <taxon>Alphaproteobacteria</taxon>
        <taxon>Parvularculales</taxon>
        <taxon>Parvularculaceae</taxon>
        <taxon>Hyphococcus</taxon>
    </lineage>
</organism>
<proteinExistence type="predicted"/>
<reference evidence="2 3" key="1">
    <citation type="submission" date="2017-12" db="EMBL/GenBank/DDBJ databases">
        <authorList>
            <person name="Hurst M.R.H."/>
        </authorList>
    </citation>
    <scope>NUCLEOTIDE SEQUENCE [LARGE SCALE GENOMIC DNA]</scope>
    <source>
        <strain evidence="2 3">SY-3-19</strain>
    </source>
</reference>